<reference evidence="1" key="1">
    <citation type="submission" date="2022-03" db="EMBL/GenBank/DDBJ databases">
        <title>Sea Food Isolates.</title>
        <authorList>
            <person name="Li c."/>
        </authorList>
    </citation>
    <scope>NUCLEOTIDE SEQUENCE</scope>
    <source>
        <strain evidence="1">19PA01SH03</strain>
    </source>
</reference>
<proteinExistence type="predicted"/>
<organism evidence="1">
    <name type="scientific">bacterium 19PA01SH03</name>
    <dbReference type="NCBI Taxonomy" id="2920705"/>
    <lineage>
        <taxon>Bacteria</taxon>
    </lineage>
</organism>
<evidence type="ECO:0000313" key="1">
    <source>
        <dbReference type="EMBL" id="XAG23198.1"/>
    </source>
</evidence>
<name>A0AAU6STD1_UNCXX</name>
<protein>
    <submittedName>
        <fullName evidence="1">Uncharacterized protein</fullName>
    </submittedName>
</protein>
<dbReference type="AlphaFoldDB" id="A0AAU6STD1"/>
<dbReference type="EMBL" id="CP095339">
    <property type="protein sequence ID" value="XAG23198.1"/>
    <property type="molecule type" value="Genomic_DNA"/>
</dbReference>
<accession>A0AAU6STD1</accession>
<sequence length="110" mass="12649">MSRVIGKEKFRGYYHKKMKQFIIFTLLRGSLRREEPSLFAMVALIGDKTIAKVYLSLRSRMSHGGLSRLVTVIDVETPMNNVLPDQLKTVEQIESKLKGYVLPYLTLAFK</sequence>
<gene>
    <name evidence="1" type="ORF">MRN70_14705</name>
</gene>